<dbReference type="Proteomes" id="UP000309128">
    <property type="component" value="Unassembled WGS sequence"/>
</dbReference>
<reference evidence="2 3" key="1">
    <citation type="submission" date="2019-05" db="EMBL/GenBank/DDBJ databases">
        <title>Draft genome sequence of Nonomuraea turkmeniaca DSM 43926.</title>
        <authorList>
            <person name="Saricaoglu S."/>
            <person name="Isik K."/>
        </authorList>
    </citation>
    <scope>NUCLEOTIDE SEQUENCE [LARGE SCALE GENOMIC DNA]</scope>
    <source>
        <strain evidence="2 3">DSM 43926</strain>
    </source>
</reference>
<accession>A0A5S4FIL7</accession>
<dbReference type="OrthoDB" id="4217966at2"/>
<protein>
    <submittedName>
        <fullName evidence="2">Uncharacterized protein</fullName>
    </submittedName>
</protein>
<dbReference type="EMBL" id="VCKY01000264">
    <property type="protein sequence ID" value="TMR08894.1"/>
    <property type="molecule type" value="Genomic_DNA"/>
</dbReference>
<keyword evidence="3" id="KW-1185">Reference proteome</keyword>
<feature type="region of interest" description="Disordered" evidence="1">
    <location>
        <begin position="34"/>
        <end position="69"/>
    </location>
</feature>
<dbReference type="AlphaFoldDB" id="A0A5S4FIL7"/>
<gene>
    <name evidence="2" type="ORF">ETD86_45820</name>
</gene>
<name>A0A5S4FIL7_9ACTN</name>
<dbReference type="RefSeq" id="WP_138672904.1">
    <property type="nucleotide sequence ID" value="NZ_VCKY01000264.1"/>
</dbReference>
<evidence type="ECO:0000313" key="3">
    <source>
        <dbReference type="Proteomes" id="UP000309128"/>
    </source>
</evidence>
<sequence length="177" mass="20112">MSHHPHAILYYGFNLSSGIAWEIEEASDCGDPVLSWMRTGGTTDEHEPDRYDAEADDERDADDEDNTEDDFITQAKARLVALAPARYADADPDTVLRDHYGVTLSHYAYYDDRTYYLAAHVIETDGDDDPLLINARELVQRPEAERWDDKLRAVLDVLEITPKQALPSWIQHSYIAG</sequence>
<organism evidence="2 3">
    <name type="scientific">Nonomuraea turkmeniaca</name>
    <dbReference type="NCBI Taxonomy" id="103838"/>
    <lineage>
        <taxon>Bacteria</taxon>
        <taxon>Bacillati</taxon>
        <taxon>Actinomycetota</taxon>
        <taxon>Actinomycetes</taxon>
        <taxon>Streptosporangiales</taxon>
        <taxon>Streptosporangiaceae</taxon>
        <taxon>Nonomuraea</taxon>
    </lineage>
</organism>
<feature type="compositionally biased region" description="Basic and acidic residues" evidence="1">
    <location>
        <begin position="43"/>
        <end position="53"/>
    </location>
</feature>
<evidence type="ECO:0000313" key="2">
    <source>
        <dbReference type="EMBL" id="TMR08894.1"/>
    </source>
</evidence>
<evidence type="ECO:0000256" key="1">
    <source>
        <dbReference type="SAM" id="MobiDB-lite"/>
    </source>
</evidence>
<feature type="compositionally biased region" description="Acidic residues" evidence="1">
    <location>
        <begin position="54"/>
        <end position="69"/>
    </location>
</feature>
<proteinExistence type="predicted"/>
<comment type="caution">
    <text evidence="2">The sequence shown here is derived from an EMBL/GenBank/DDBJ whole genome shotgun (WGS) entry which is preliminary data.</text>
</comment>